<dbReference type="Proteomes" id="UP001529510">
    <property type="component" value="Unassembled WGS sequence"/>
</dbReference>
<evidence type="ECO:0000313" key="2">
    <source>
        <dbReference type="EMBL" id="KAL0187490.1"/>
    </source>
</evidence>
<dbReference type="EMBL" id="JAMKFB020000008">
    <property type="protein sequence ID" value="KAL0187490.1"/>
    <property type="molecule type" value="Genomic_DNA"/>
</dbReference>
<reference evidence="2 3" key="1">
    <citation type="submission" date="2024-05" db="EMBL/GenBank/DDBJ databases">
        <title>Genome sequencing and assembly of Indian major carp, Cirrhinus mrigala (Hamilton, 1822).</title>
        <authorList>
            <person name="Mohindra V."/>
            <person name="Chowdhury L.M."/>
            <person name="Lal K."/>
            <person name="Jena J.K."/>
        </authorList>
    </citation>
    <scope>NUCLEOTIDE SEQUENCE [LARGE SCALE GENOMIC DNA]</scope>
    <source>
        <strain evidence="2">CM1030</strain>
        <tissue evidence="2">Blood</tissue>
    </source>
</reference>
<feature type="non-terminal residue" evidence="2">
    <location>
        <position position="56"/>
    </location>
</feature>
<name>A0ABD0QNG3_CIRMR</name>
<evidence type="ECO:0000313" key="3">
    <source>
        <dbReference type="Proteomes" id="UP001529510"/>
    </source>
</evidence>
<evidence type="ECO:0000256" key="1">
    <source>
        <dbReference type="SAM" id="MobiDB-lite"/>
    </source>
</evidence>
<feature type="non-terminal residue" evidence="2">
    <location>
        <position position="1"/>
    </location>
</feature>
<proteinExistence type="predicted"/>
<gene>
    <name evidence="2" type="ORF">M9458_019160</name>
</gene>
<organism evidence="2 3">
    <name type="scientific">Cirrhinus mrigala</name>
    <name type="common">Mrigala</name>
    <dbReference type="NCBI Taxonomy" id="683832"/>
    <lineage>
        <taxon>Eukaryota</taxon>
        <taxon>Metazoa</taxon>
        <taxon>Chordata</taxon>
        <taxon>Craniata</taxon>
        <taxon>Vertebrata</taxon>
        <taxon>Euteleostomi</taxon>
        <taxon>Actinopterygii</taxon>
        <taxon>Neopterygii</taxon>
        <taxon>Teleostei</taxon>
        <taxon>Ostariophysi</taxon>
        <taxon>Cypriniformes</taxon>
        <taxon>Cyprinidae</taxon>
        <taxon>Labeoninae</taxon>
        <taxon>Labeonini</taxon>
        <taxon>Cirrhinus</taxon>
    </lineage>
</organism>
<feature type="compositionally biased region" description="Basic and acidic residues" evidence="1">
    <location>
        <begin position="41"/>
        <end position="56"/>
    </location>
</feature>
<protein>
    <submittedName>
        <fullName evidence="2">Uncharacterized protein</fullName>
    </submittedName>
</protein>
<dbReference type="AlphaFoldDB" id="A0ABD0QNG3"/>
<comment type="caution">
    <text evidence="2">The sequence shown here is derived from an EMBL/GenBank/DDBJ whole genome shotgun (WGS) entry which is preliminary data.</text>
</comment>
<sequence length="56" mass="6246">LHRTASGGEREPHGGGRQPAPLQPALPDVPDVRPAHRTPQHRQDDLLEQIRREDAL</sequence>
<accession>A0ABD0QNG3</accession>
<feature type="region of interest" description="Disordered" evidence="1">
    <location>
        <begin position="1"/>
        <end position="56"/>
    </location>
</feature>
<keyword evidence="3" id="KW-1185">Reference proteome</keyword>